<dbReference type="PANTHER" id="PTHR43149">
    <property type="entry name" value="ENOYL-COA HYDRATASE"/>
    <property type="match status" value="1"/>
</dbReference>
<dbReference type="Gene3D" id="3.90.226.10">
    <property type="entry name" value="2-enoyl-CoA Hydratase, Chain A, domain 1"/>
    <property type="match status" value="1"/>
</dbReference>
<dbReference type="InterPro" id="IPR029045">
    <property type="entry name" value="ClpP/crotonase-like_dom_sf"/>
</dbReference>
<proteinExistence type="inferred from homology"/>
<dbReference type="STRING" id="1045774.SAMN05421872_106204"/>
<evidence type="ECO:0000313" key="3">
    <source>
        <dbReference type="EMBL" id="SDD17909.1"/>
    </source>
</evidence>
<evidence type="ECO:0000256" key="1">
    <source>
        <dbReference type="ARBA" id="ARBA00005254"/>
    </source>
</evidence>
<evidence type="ECO:0000256" key="2">
    <source>
        <dbReference type="RuleBase" id="RU003707"/>
    </source>
</evidence>
<comment type="similarity">
    <text evidence="1 2">Belongs to the enoyl-CoA hydratase/isomerase family.</text>
</comment>
<protein>
    <submittedName>
        <fullName evidence="3">Enoyl-CoA hydratase/carnithine racemase</fullName>
    </submittedName>
</protein>
<reference evidence="4" key="1">
    <citation type="submission" date="2016-10" db="EMBL/GenBank/DDBJ databases">
        <authorList>
            <person name="Varghese N."/>
            <person name="Submissions S."/>
        </authorList>
    </citation>
    <scope>NUCLEOTIDE SEQUENCE [LARGE SCALE GENOMIC DNA]</scope>
    <source>
        <strain evidence="4">CGMCC 4.6858</strain>
    </source>
</reference>
<evidence type="ECO:0000313" key="4">
    <source>
        <dbReference type="Proteomes" id="UP000199034"/>
    </source>
</evidence>
<name>A0A1G6SM24_9ACTN</name>
<dbReference type="EMBL" id="FMZM01000006">
    <property type="protein sequence ID" value="SDD17909.1"/>
    <property type="molecule type" value="Genomic_DNA"/>
</dbReference>
<dbReference type="SUPFAM" id="SSF52096">
    <property type="entry name" value="ClpP/crotonase"/>
    <property type="match status" value="1"/>
</dbReference>
<dbReference type="InterPro" id="IPR018376">
    <property type="entry name" value="Enoyl-CoA_hyd/isom_CS"/>
</dbReference>
<accession>A0A1G6SM24</accession>
<dbReference type="AlphaFoldDB" id="A0A1G6SM24"/>
<sequence>MAVGDPAYADAMTPDALAAAGLLVDRTGPVVTVTLDRPDVRNAQTPATWRALAAVGESLDDEVRVVVLRGSGQSFSAGLDRSMLDPTAGGDGVETVAGLLALSDEEMSATIDDYQRGFTWLRDPRFVSVAAVQGHAIGAGFQLALSCDLRIAADDARFCMKESALGLVPDLTGTKPLVESVGYARALEICATARTVEADEALRIGLVASVVPAGQLDAAVAELVGALTAPMAGAVRETTALLQGAADRSLDDQRRLEREAQVRRFRDVARALAGD</sequence>
<dbReference type="PROSITE" id="PS00166">
    <property type="entry name" value="ENOYL_COA_HYDRATASE"/>
    <property type="match status" value="1"/>
</dbReference>
<organism evidence="3 4">
    <name type="scientific">Nocardioides lianchengensis</name>
    <dbReference type="NCBI Taxonomy" id="1045774"/>
    <lineage>
        <taxon>Bacteria</taxon>
        <taxon>Bacillati</taxon>
        <taxon>Actinomycetota</taxon>
        <taxon>Actinomycetes</taxon>
        <taxon>Propionibacteriales</taxon>
        <taxon>Nocardioidaceae</taxon>
        <taxon>Nocardioides</taxon>
    </lineage>
</organism>
<dbReference type="InterPro" id="IPR001753">
    <property type="entry name" value="Enoyl-CoA_hydra/iso"/>
</dbReference>
<dbReference type="GO" id="GO:0051750">
    <property type="term" value="F:delta(3,5)-delta(2,4)-dienoyl-CoA isomerase activity"/>
    <property type="evidence" value="ECO:0007669"/>
    <property type="project" value="TreeGrafter"/>
</dbReference>
<dbReference type="Proteomes" id="UP000199034">
    <property type="component" value="Unassembled WGS sequence"/>
</dbReference>
<dbReference type="CDD" id="cd06558">
    <property type="entry name" value="crotonase-like"/>
    <property type="match status" value="1"/>
</dbReference>
<dbReference type="PANTHER" id="PTHR43149:SF1">
    <property type="entry name" value="DELTA(3,5)-DELTA(2,4)-DIENOYL-COA ISOMERASE, MITOCHONDRIAL"/>
    <property type="match status" value="1"/>
</dbReference>
<keyword evidence="4" id="KW-1185">Reference proteome</keyword>
<gene>
    <name evidence="3" type="ORF">SAMN05421872_106204</name>
</gene>
<dbReference type="InterPro" id="IPR045002">
    <property type="entry name" value="Ech1-like"/>
</dbReference>
<dbReference type="Pfam" id="PF00378">
    <property type="entry name" value="ECH_1"/>
    <property type="match status" value="1"/>
</dbReference>